<name>A0A6M8B1V6_9CYAN</name>
<accession>A0A6M8B1V6</accession>
<keyword evidence="2" id="KW-0694">RNA-binding</keyword>
<dbReference type="AlphaFoldDB" id="A0A6M8B1V6"/>
<evidence type="ECO:0000313" key="5">
    <source>
        <dbReference type="Proteomes" id="UP000505210"/>
    </source>
</evidence>
<organism evidence="4 5">
    <name type="scientific">Thermoleptolyngbya sichuanensis A183</name>
    <dbReference type="NCBI Taxonomy" id="2737172"/>
    <lineage>
        <taxon>Bacteria</taxon>
        <taxon>Bacillati</taxon>
        <taxon>Cyanobacteriota</taxon>
        <taxon>Cyanophyceae</taxon>
        <taxon>Oculatellales</taxon>
        <taxon>Oculatellaceae</taxon>
        <taxon>Thermoleptolyngbya</taxon>
        <taxon>Thermoleptolyngbya sichuanensis</taxon>
    </lineage>
</organism>
<protein>
    <submittedName>
        <fullName evidence="4">KH domain-containing protein</fullName>
    </submittedName>
</protein>
<dbReference type="KEGG" id="theu:HPC62_01425"/>
<sequence>MSDATAPDLPDSAATPDYVGVVKFLLEPFLESPASLKVDCEVLPRNSRVLVRVAFDGEDRGRVYGRGGRNIQAIRTVLQGIARASGYSLHLDVFGGQPAGRDEGGREAPVDRRSGSAKPMPRRSRPR</sequence>
<feature type="compositionally biased region" description="Basic and acidic residues" evidence="3">
    <location>
        <begin position="100"/>
        <end position="114"/>
    </location>
</feature>
<proteinExistence type="predicted"/>
<dbReference type="PANTHER" id="PTHR34654:SF1">
    <property type="entry name" value="RNA-BINDING PROTEIN KHPA"/>
    <property type="match status" value="1"/>
</dbReference>
<evidence type="ECO:0000313" key="4">
    <source>
        <dbReference type="EMBL" id="QKD81009.1"/>
    </source>
</evidence>
<keyword evidence="5" id="KW-1185">Reference proteome</keyword>
<dbReference type="Proteomes" id="UP000505210">
    <property type="component" value="Chromosome"/>
</dbReference>
<feature type="region of interest" description="Disordered" evidence="3">
    <location>
        <begin position="94"/>
        <end position="127"/>
    </location>
</feature>
<dbReference type="PANTHER" id="PTHR34654">
    <property type="entry name" value="UPF0109 PROTEIN SCO5592"/>
    <property type="match status" value="1"/>
</dbReference>
<reference evidence="4 5" key="1">
    <citation type="submission" date="2020-05" db="EMBL/GenBank/DDBJ databases">
        <title>Complete genome sequence of of a novel Thermoleptolyngbya strain isolated from hot springs of Ganzi, Sichuan China.</title>
        <authorList>
            <person name="Tang J."/>
            <person name="Daroch M."/>
            <person name="Li L."/>
            <person name="Waleron K."/>
            <person name="Waleron M."/>
            <person name="Waleron M."/>
        </authorList>
    </citation>
    <scope>NUCLEOTIDE SEQUENCE [LARGE SCALE GENOMIC DNA]</scope>
    <source>
        <strain evidence="4 5">PKUAC-SCTA183</strain>
    </source>
</reference>
<keyword evidence="1" id="KW-0963">Cytoplasm</keyword>
<evidence type="ECO:0000256" key="2">
    <source>
        <dbReference type="ARBA" id="ARBA00022884"/>
    </source>
</evidence>
<dbReference type="InterPro" id="IPR020627">
    <property type="entry name" value="KhpA"/>
</dbReference>
<dbReference type="EMBL" id="CP053661">
    <property type="protein sequence ID" value="QKD81009.1"/>
    <property type="molecule type" value="Genomic_DNA"/>
</dbReference>
<evidence type="ECO:0000256" key="1">
    <source>
        <dbReference type="ARBA" id="ARBA00022490"/>
    </source>
</evidence>
<dbReference type="GO" id="GO:0003723">
    <property type="term" value="F:RNA binding"/>
    <property type="evidence" value="ECO:0007669"/>
    <property type="project" value="UniProtKB-KW"/>
</dbReference>
<evidence type="ECO:0000256" key="3">
    <source>
        <dbReference type="SAM" id="MobiDB-lite"/>
    </source>
</evidence>
<dbReference type="Pfam" id="PF13083">
    <property type="entry name" value="KH_KhpA-B"/>
    <property type="match status" value="1"/>
</dbReference>
<dbReference type="RefSeq" id="WP_172353430.1">
    <property type="nucleotide sequence ID" value="NZ_CP053661.1"/>
</dbReference>
<gene>
    <name evidence="4" type="ORF">HPC62_01425</name>
</gene>